<protein>
    <submittedName>
        <fullName evidence="3">Structural protein</fullName>
    </submittedName>
</protein>
<accession>A0A1I7TTP2</accession>
<dbReference type="PANTHER" id="PTHR23062:SF3">
    <property type="entry name" value="ANF_RECEPTOR DOMAIN-CONTAINING PROTEIN-RELATED"/>
    <property type="match status" value="1"/>
</dbReference>
<name>A0A1I7TTP2_9PELO</name>
<sequence length="278" mass="32181">MINYQISSHYSSFATVRFDTKEPEDIQFGTVVSINGSIHANLPDPSLGFSNYTTGSDVYNVIENLLSYSNICGSRMVILVKRYPNRQDISGIVNKLRYHHALVTFIVSNSPSGGDTVSRDLYDIASKTNGFCAFNDDFYFHITITNVPGLAHPYQTYSVNVKVSGVGTRSLPIQRAPDAAYYYHYMTIQEQRPHNSFQNITLQWANLDDPTDFQYVSVDEPYIYYHFKNGNFFDWFYEYSKGNYTMNLKFNYTDTDVHTLQIRTFRQEPVDFWIPYQD</sequence>
<proteinExistence type="predicted"/>
<evidence type="ECO:0000259" key="1">
    <source>
        <dbReference type="Pfam" id="PF23673"/>
    </source>
</evidence>
<dbReference type="InterPro" id="IPR055578">
    <property type="entry name" value="DUF7154"/>
</dbReference>
<dbReference type="GO" id="GO:0045087">
    <property type="term" value="P:innate immune response"/>
    <property type="evidence" value="ECO:0007669"/>
    <property type="project" value="TreeGrafter"/>
</dbReference>
<evidence type="ECO:0000313" key="3">
    <source>
        <dbReference type="WBParaSite" id="Csp11.Scaffold629.g11678.t1"/>
    </source>
</evidence>
<dbReference type="Proteomes" id="UP000095282">
    <property type="component" value="Unplaced"/>
</dbReference>
<dbReference type="WBParaSite" id="Csp11.Scaffold629.g11678.t1">
    <property type="protein sequence ID" value="Csp11.Scaffold629.g11678.t1"/>
    <property type="gene ID" value="Csp11.Scaffold629.g11678"/>
</dbReference>
<evidence type="ECO:0000313" key="2">
    <source>
        <dbReference type="Proteomes" id="UP000095282"/>
    </source>
</evidence>
<feature type="domain" description="DUF7154" evidence="1">
    <location>
        <begin position="159"/>
        <end position="265"/>
    </location>
</feature>
<dbReference type="PANTHER" id="PTHR23062">
    <property type="entry name" value="HYPOTHETICAL PROTEIN C.ELEGANS"/>
    <property type="match status" value="1"/>
</dbReference>
<dbReference type="AlphaFoldDB" id="A0A1I7TTP2"/>
<dbReference type="Pfam" id="PF23673">
    <property type="entry name" value="DUF7154"/>
    <property type="match status" value="1"/>
</dbReference>
<dbReference type="STRING" id="1561998.A0A1I7TTP2"/>
<dbReference type="eggNOG" id="KOG4297">
    <property type="taxonomic scope" value="Eukaryota"/>
</dbReference>
<organism evidence="2 3">
    <name type="scientific">Caenorhabditis tropicalis</name>
    <dbReference type="NCBI Taxonomy" id="1561998"/>
    <lineage>
        <taxon>Eukaryota</taxon>
        <taxon>Metazoa</taxon>
        <taxon>Ecdysozoa</taxon>
        <taxon>Nematoda</taxon>
        <taxon>Chromadorea</taxon>
        <taxon>Rhabditida</taxon>
        <taxon>Rhabditina</taxon>
        <taxon>Rhabditomorpha</taxon>
        <taxon>Rhabditoidea</taxon>
        <taxon>Rhabditidae</taxon>
        <taxon>Peloderinae</taxon>
        <taxon>Caenorhabditis</taxon>
    </lineage>
</organism>
<reference evidence="3" key="1">
    <citation type="submission" date="2016-11" db="UniProtKB">
        <authorList>
            <consortium name="WormBaseParasite"/>
        </authorList>
    </citation>
    <scope>IDENTIFICATION</scope>
</reference>
<keyword evidence="2" id="KW-1185">Reference proteome</keyword>